<gene>
    <name evidence="2" type="ORF">PZL22_005118</name>
</gene>
<dbReference type="Pfam" id="PF01546">
    <property type="entry name" value="Peptidase_M20"/>
    <property type="match status" value="1"/>
</dbReference>
<evidence type="ECO:0000256" key="1">
    <source>
        <dbReference type="ARBA" id="ARBA00022801"/>
    </source>
</evidence>
<proteinExistence type="predicted"/>
<dbReference type="InterPro" id="IPR010158">
    <property type="entry name" value="Amidase_Cbmase"/>
</dbReference>
<keyword evidence="2" id="KW-0614">Plasmid</keyword>
<dbReference type="PANTHER" id="PTHR32494">
    <property type="entry name" value="ALLANTOATE DEIMINASE-RELATED"/>
    <property type="match status" value="1"/>
</dbReference>
<organism evidence="2 3">
    <name type="scientific">Sinorhizobium kummerowiae</name>
    <dbReference type="NCBI Taxonomy" id="158892"/>
    <lineage>
        <taxon>Bacteria</taxon>
        <taxon>Pseudomonadati</taxon>
        <taxon>Pseudomonadota</taxon>
        <taxon>Alphaproteobacteria</taxon>
        <taxon>Hyphomicrobiales</taxon>
        <taxon>Rhizobiaceae</taxon>
        <taxon>Sinorhizobium/Ensifer group</taxon>
        <taxon>Sinorhizobium</taxon>
    </lineage>
</organism>
<keyword evidence="3" id="KW-1185">Reference proteome</keyword>
<dbReference type="InterPro" id="IPR002933">
    <property type="entry name" value="Peptidase_M20"/>
</dbReference>
<dbReference type="PANTHER" id="PTHR32494:SF5">
    <property type="entry name" value="ALLANTOATE AMIDOHYDROLASE"/>
    <property type="match status" value="1"/>
</dbReference>
<accession>A0ABY8TIP3</accession>
<dbReference type="Proteomes" id="UP001233264">
    <property type="component" value="Plasmid pSkuCCBAU71714a"/>
</dbReference>
<evidence type="ECO:0000313" key="2">
    <source>
        <dbReference type="EMBL" id="WHS96265.1"/>
    </source>
</evidence>
<protein>
    <submittedName>
        <fullName evidence="2">M20/M25/M40 family metallo-hydrolase</fullName>
    </submittedName>
</protein>
<name>A0ABY8TIP3_9HYPH</name>
<dbReference type="EMBL" id="CP120366">
    <property type="protein sequence ID" value="WHS96265.1"/>
    <property type="molecule type" value="Genomic_DNA"/>
</dbReference>
<evidence type="ECO:0000313" key="3">
    <source>
        <dbReference type="Proteomes" id="UP001233264"/>
    </source>
</evidence>
<geneLocation type="plasmid" evidence="2 3">
    <name>pSkuCCBAU71714a</name>
</geneLocation>
<reference evidence="2 3" key="1">
    <citation type="submission" date="2023-03" db="EMBL/GenBank/DDBJ databases">
        <authorList>
            <person name="Menendez E."/>
            <person name="Kaur S."/>
            <person name="Flores-Felix J.D."/>
            <person name="diCenzo G.C."/>
            <person name="Peix A."/>
            <person name="Velazquez E."/>
        </authorList>
    </citation>
    <scope>NUCLEOTIDE SEQUENCE [LARGE SCALE GENOMIC DNA]</scope>
    <source>
        <strain evidence="2 3">CCBAU 71714</strain>
        <plasmid evidence="2 3">pSkuCCBAU71714a</plasmid>
    </source>
</reference>
<keyword evidence="1" id="KW-0378">Hydrolase</keyword>
<dbReference type="Gene3D" id="3.40.630.10">
    <property type="entry name" value="Zn peptidases"/>
    <property type="match status" value="1"/>
</dbReference>
<dbReference type="RefSeq" id="WP_234840108.1">
    <property type="nucleotide sequence ID" value="NZ_CP120366.1"/>
</dbReference>
<dbReference type="SUPFAM" id="SSF53187">
    <property type="entry name" value="Zn-dependent exopeptidases"/>
    <property type="match status" value="1"/>
</dbReference>
<sequence length="123" mass="13333">MRHPEESGLAAMETDLTNEIERLAPGAQLSVVWRKAPVVFDAALREVIRQEAEGLCLSTLEMVSGAGHDAAHVAAKAPTAMIFIPSREGLSHNEREYSSPQQCANGADLLLRSVLRADELFHG</sequence>
<dbReference type="Gene3D" id="3.30.70.360">
    <property type="match status" value="1"/>
</dbReference>